<name>A2E4L0_TRIV3</name>
<dbReference type="SUPFAM" id="SSF52058">
    <property type="entry name" value="L domain-like"/>
    <property type="match status" value="4"/>
</dbReference>
<dbReference type="InterPro" id="IPR053139">
    <property type="entry name" value="Surface_bspA-like"/>
</dbReference>
<dbReference type="VEuPathDB" id="TrichDB:TVAGG3_1050790"/>
<dbReference type="InterPro" id="IPR026906">
    <property type="entry name" value="LRR_5"/>
</dbReference>
<dbReference type="Pfam" id="PF13306">
    <property type="entry name" value="LRR_5"/>
    <property type="match status" value="4"/>
</dbReference>
<proteinExistence type="predicted"/>
<dbReference type="InterPro" id="IPR032675">
    <property type="entry name" value="LRR_dom_sf"/>
</dbReference>
<sequence length="930" mass="107053">MSDLKRVIIDTGIVTLYNQEFKFCTNLQEINFPETLEVIEAEALFYTGIISVHIPDNVVEIQKGAFQRCTAIKEITFGSKFTSLPESCFEDSFNYTVVNLPSQITKIGMNCFRNARIISLTLPASLQTIEANAFYNCKYCNSSLNFPVNLSEIGDFAFFNCKLVEEISFPHNSTIRGDQCFANMSNVKKVTFPSGYQIIYSQEFAYCTNLRQIIFPETLQIIENRAFLNCGLESVHIPINCTTIEYSAFKDCYLLREIVLNDNITVLPNFCFENTVSLKSINLPNNLKTIEFGCFRNSSLETVNIPASVLSIGDYAFYNCSYLKSYNFTDKQYTFGKYSLGGINLIEELSIPLIWKSNRGFHLYDGMINLKKVSFEEGINTIFEGEYANCINLKEIHLPTTLSSINKDAFENTRFVQFILPDSVTNLGEGVFKNCISLKDFTFNKNRYIPISFFQNSFNFSVFTIPQTVVDIRDNCFENCKLISIQLPESIRSIRAYAFYKCYTQNEIRLPETTIYLMDNCFGSCHLSRIFTLTTQIVVRGVYCFENCKDIEKLIIANDIKKINTGTFSNCQNLKEIEFPNTLQTIGERAFYNTKISSIELPESVFEIGFGTFANCYYLKHFKFGSNHNETGGYCFENSLIDFDLKIPKKVSVIRNYCFKNCTFRSIEIPESVTLIDTGAFENCTIPNRIIIHSNIYKVGQYAFKNCRNLTTLKINASCNLEYEAFFNNQDLVEIHLPAKVKISYDCFNNCTKLQNITMDEQNEFIFNTFSGGAFNNCINLRCIRFPNCCQLYSESFSRCSNLVSIYLGHFCRVDYEAFKYCNNIKYIITDYHDTLYYFNTINNFAGKYIINNVTGTNYTKLFQALRYSIPKAYVSGLNHKIYDSYSGITLLPVPVIFKQDYCIAIEMTLLYERDFSHYHFELLYLLAQT</sequence>
<dbReference type="Gene3D" id="3.40.50.12480">
    <property type="match status" value="1"/>
</dbReference>
<protein>
    <submittedName>
        <fullName evidence="1">Surface antigen BspA-like</fullName>
    </submittedName>
</protein>
<dbReference type="InParanoid" id="A2E4L0"/>
<dbReference type="PANTHER" id="PTHR45661:SF3">
    <property type="entry name" value="IG-LIKE DOMAIN-CONTAINING PROTEIN"/>
    <property type="match status" value="1"/>
</dbReference>
<dbReference type="AlphaFoldDB" id="A2E4L0"/>
<dbReference type="EMBL" id="DS113302">
    <property type="protein sequence ID" value="EAY12432.1"/>
    <property type="molecule type" value="Genomic_DNA"/>
</dbReference>
<dbReference type="OrthoDB" id="25904at2759"/>
<reference evidence="1" key="1">
    <citation type="submission" date="2006-10" db="EMBL/GenBank/DDBJ databases">
        <authorList>
            <person name="Amadeo P."/>
            <person name="Zhao Q."/>
            <person name="Wortman J."/>
            <person name="Fraser-Liggett C."/>
            <person name="Carlton J."/>
        </authorList>
    </citation>
    <scope>NUCLEOTIDE SEQUENCE</scope>
    <source>
        <strain evidence="1">G3</strain>
    </source>
</reference>
<evidence type="ECO:0000313" key="1">
    <source>
        <dbReference type="EMBL" id="EAY12432.1"/>
    </source>
</evidence>
<dbReference type="RefSeq" id="XP_001324655.1">
    <property type="nucleotide sequence ID" value="XM_001324620.1"/>
</dbReference>
<dbReference type="Proteomes" id="UP000001542">
    <property type="component" value="Unassembled WGS sequence"/>
</dbReference>
<evidence type="ECO:0000313" key="2">
    <source>
        <dbReference type="Proteomes" id="UP000001542"/>
    </source>
</evidence>
<accession>A2E4L0</accession>
<dbReference type="eggNOG" id="ENOG502SA9M">
    <property type="taxonomic scope" value="Eukaryota"/>
</dbReference>
<dbReference type="VEuPathDB" id="TrichDB:TVAG_445440"/>
<reference evidence="1" key="2">
    <citation type="journal article" date="2007" name="Science">
        <title>Draft genome sequence of the sexually transmitted pathogen Trichomonas vaginalis.</title>
        <authorList>
            <person name="Carlton J.M."/>
            <person name="Hirt R.P."/>
            <person name="Silva J.C."/>
            <person name="Delcher A.L."/>
            <person name="Schatz M."/>
            <person name="Zhao Q."/>
            <person name="Wortman J.R."/>
            <person name="Bidwell S.L."/>
            <person name="Alsmark U.C.M."/>
            <person name="Besteiro S."/>
            <person name="Sicheritz-Ponten T."/>
            <person name="Noel C.J."/>
            <person name="Dacks J.B."/>
            <person name="Foster P.G."/>
            <person name="Simillion C."/>
            <person name="Van de Peer Y."/>
            <person name="Miranda-Saavedra D."/>
            <person name="Barton G.J."/>
            <person name="Westrop G.D."/>
            <person name="Mueller S."/>
            <person name="Dessi D."/>
            <person name="Fiori P.L."/>
            <person name="Ren Q."/>
            <person name="Paulsen I."/>
            <person name="Zhang H."/>
            <person name="Bastida-Corcuera F.D."/>
            <person name="Simoes-Barbosa A."/>
            <person name="Brown M.T."/>
            <person name="Hayes R.D."/>
            <person name="Mukherjee M."/>
            <person name="Okumura C.Y."/>
            <person name="Schneider R."/>
            <person name="Smith A.J."/>
            <person name="Vanacova S."/>
            <person name="Villalvazo M."/>
            <person name="Haas B.J."/>
            <person name="Pertea M."/>
            <person name="Feldblyum T.V."/>
            <person name="Utterback T.R."/>
            <person name="Shu C.L."/>
            <person name="Osoegawa K."/>
            <person name="de Jong P.J."/>
            <person name="Hrdy I."/>
            <person name="Horvathova L."/>
            <person name="Zubacova Z."/>
            <person name="Dolezal P."/>
            <person name="Malik S.B."/>
            <person name="Logsdon J.M. Jr."/>
            <person name="Henze K."/>
            <person name="Gupta A."/>
            <person name="Wang C.C."/>
            <person name="Dunne R.L."/>
            <person name="Upcroft J.A."/>
            <person name="Upcroft P."/>
            <person name="White O."/>
            <person name="Salzberg S.L."/>
            <person name="Tang P."/>
            <person name="Chiu C.-H."/>
            <person name="Lee Y.-S."/>
            <person name="Embley T.M."/>
            <person name="Coombs G.H."/>
            <person name="Mottram J.C."/>
            <person name="Tachezy J."/>
            <person name="Fraser-Liggett C.M."/>
            <person name="Johnson P.J."/>
        </authorList>
    </citation>
    <scope>NUCLEOTIDE SEQUENCE [LARGE SCALE GENOMIC DNA]</scope>
    <source>
        <strain evidence="1">G3</strain>
    </source>
</reference>
<dbReference type="KEGG" id="tva:4770396"/>
<dbReference type="Gene3D" id="3.80.10.10">
    <property type="entry name" value="Ribonuclease Inhibitor"/>
    <property type="match status" value="7"/>
</dbReference>
<keyword evidence="2" id="KW-1185">Reference proteome</keyword>
<dbReference type="SMR" id="A2E4L0"/>
<gene>
    <name evidence="1" type="ORF">TVAG_445440</name>
</gene>
<dbReference type="PANTHER" id="PTHR45661">
    <property type="entry name" value="SURFACE ANTIGEN"/>
    <property type="match status" value="1"/>
</dbReference>
<organism evidence="1 2">
    <name type="scientific">Trichomonas vaginalis (strain ATCC PRA-98 / G3)</name>
    <dbReference type="NCBI Taxonomy" id="412133"/>
    <lineage>
        <taxon>Eukaryota</taxon>
        <taxon>Metamonada</taxon>
        <taxon>Parabasalia</taxon>
        <taxon>Trichomonadida</taxon>
        <taxon>Trichomonadidae</taxon>
        <taxon>Trichomonas</taxon>
    </lineage>
</organism>